<protein>
    <submittedName>
        <fullName evidence="1">Uncharacterized protein</fullName>
    </submittedName>
</protein>
<dbReference type="EMBL" id="LXQA010587915">
    <property type="protein sequence ID" value="MCI60777.1"/>
    <property type="molecule type" value="Genomic_DNA"/>
</dbReference>
<reference evidence="1 2" key="1">
    <citation type="journal article" date="2018" name="Front. Plant Sci.">
        <title>Red Clover (Trifolium pratense) and Zigzag Clover (T. medium) - A Picture of Genomic Similarities and Differences.</title>
        <authorList>
            <person name="Dluhosova J."/>
            <person name="Istvanek J."/>
            <person name="Nedelnik J."/>
            <person name="Repkova J."/>
        </authorList>
    </citation>
    <scope>NUCLEOTIDE SEQUENCE [LARGE SCALE GENOMIC DNA]</scope>
    <source>
        <strain evidence="2">cv. 10/8</strain>
        <tissue evidence="1">Leaf</tissue>
    </source>
</reference>
<accession>A0A392TK06</accession>
<dbReference type="Proteomes" id="UP000265520">
    <property type="component" value="Unassembled WGS sequence"/>
</dbReference>
<name>A0A392TK06_9FABA</name>
<sequence length="47" mass="4739">PPAAMGKKSHKCVTVVETQAWSALVATNHVGGCGLAGGWGKQCCKGL</sequence>
<evidence type="ECO:0000313" key="2">
    <source>
        <dbReference type="Proteomes" id="UP000265520"/>
    </source>
</evidence>
<keyword evidence="2" id="KW-1185">Reference proteome</keyword>
<organism evidence="1 2">
    <name type="scientific">Trifolium medium</name>
    <dbReference type="NCBI Taxonomy" id="97028"/>
    <lineage>
        <taxon>Eukaryota</taxon>
        <taxon>Viridiplantae</taxon>
        <taxon>Streptophyta</taxon>
        <taxon>Embryophyta</taxon>
        <taxon>Tracheophyta</taxon>
        <taxon>Spermatophyta</taxon>
        <taxon>Magnoliopsida</taxon>
        <taxon>eudicotyledons</taxon>
        <taxon>Gunneridae</taxon>
        <taxon>Pentapetalae</taxon>
        <taxon>rosids</taxon>
        <taxon>fabids</taxon>
        <taxon>Fabales</taxon>
        <taxon>Fabaceae</taxon>
        <taxon>Papilionoideae</taxon>
        <taxon>50 kb inversion clade</taxon>
        <taxon>NPAAA clade</taxon>
        <taxon>Hologalegina</taxon>
        <taxon>IRL clade</taxon>
        <taxon>Trifolieae</taxon>
        <taxon>Trifolium</taxon>
    </lineage>
</organism>
<feature type="non-terminal residue" evidence="1">
    <location>
        <position position="1"/>
    </location>
</feature>
<comment type="caution">
    <text evidence="1">The sequence shown here is derived from an EMBL/GenBank/DDBJ whole genome shotgun (WGS) entry which is preliminary data.</text>
</comment>
<proteinExistence type="predicted"/>
<dbReference type="AlphaFoldDB" id="A0A392TK06"/>
<evidence type="ECO:0000313" key="1">
    <source>
        <dbReference type="EMBL" id="MCI60777.1"/>
    </source>
</evidence>